<dbReference type="PANTHER" id="PTHR16255:SF1">
    <property type="entry name" value="REQUIRED FOR MEIOTIC NUCLEAR DIVISION PROTEIN 1 HOMOLOG"/>
    <property type="match status" value="1"/>
</dbReference>
<gene>
    <name evidence="3" type="ordered locus">Gmet_0881</name>
</gene>
<dbReference type="EMBL" id="CP000148">
    <property type="protein sequence ID" value="ABB31123.1"/>
    <property type="molecule type" value="Genomic_DNA"/>
</dbReference>
<dbReference type="Proteomes" id="UP000007073">
    <property type="component" value="Chromosome"/>
</dbReference>
<protein>
    <recommendedName>
        <fullName evidence="2">DUF155 domain-containing protein</fullName>
    </recommendedName>
</protein>
<dbReference type="STRING" id="269799.Gmet_0881"/>
<evidence type="ECO:0000313" key="4">
    <source>
        <dbReference type="Proteomes" id="UP000007073"/>
    </source>
</evidence>
<dbReference type="RefSeq" id="WP_004513028.1">
    <property type="nucleotide sequence ID" value="NC_007517.1"/>
</dbReference>
<evidence type="ECO:0000256" key="1">
    <source>
        <dbReference type="SAM" id="Phobius"/>
    </source>
</evidence>
<proteinExistence type="predicted"/>
<sequence>MIDFAAYALSGELDLNRLAGSLGFPRRYRWEEPMVLDLTSLRPLPGDMGETKRVYLYYFGGVVFVNCTEEEIGSFFWSMGHHGEAFKEYPAVRYRDEYSLKRGEGERVEVTNDVATMPGYDPAYVDTICFVIAKSVALERIEERVDQVLDEMETIIALLDRGKLGISDRRLAKLAANVLTYKYQSISHIMVLEKPEFTWENPVADRLYLTMANIFELNQRYNEIKHKGETLLDITGVFTSLAHARRASRLEWIIIILIFIEIVIYIFELMRKTG</sequence>
<accession>Q39XA1</accession>
<dbReference type="HOGENOM" id="CLU_011220_2_1_7"/>
<reference evidence="3 4" key="1">
    <citation type="submission" date="2005-10" db="EMBL/GenBank/DDBJ databases">
        <title>Complete sequence of Geobacter metallireducens GS-15.</title>
        <authorList>
            <consortium name="US DOE Joint Genome Institute"/>
            <person name="Copeland A."/>
            <person name="Lucas S."/>
            <person name="Lapidus A."/>
            <person name="Barry K."/>
            <person name="Detter J.C."/>
            <person name="Glavina T."/>
            <person name="Hammon N."/>
            <person name="Israni S."/>
            <person name="Pitluck S."/>
            <person name="Di Bartolo G."/>
            <person name="Chain P."/>
            <person name="Schmutz J."/>
            <person name="Larimer F."/>
            <person name="Land M."/>
            <person name="Kyrpides N."/>
            <person name="Ivanova N."/>
            <person name="Richardson P."/>
        </authorList>
    </citation>
    <scope>NUCLEOTIDE SEQUENCE [LARGE SCALE GENOMIC DNA]</scope>
    <source>
        <strain evidence="4">ATCC 53774 / DSM 7210 / GS-15</strain>
    </source>
</reference>
<evidence type="ECO:0000259" key="2">
    <source>
        <dbReference type="Pfam" id="PF02582"/>
    </source>
</evidence>
<dbReference type="Pfam" id="PF02582">
    <property type="entry name" value="DUF155"/>
    <property type="match status" value="1"/>
</dbReference>
<evidence type="ECO:0000313" key="3">
    <source>
        <dbReference type="EMBL" id="ABB31123.1"/>
    </source>
</evidence>
<dbReference type="eggNOG" id="COG1723">
    <property type="taxonomic scope" value="Bacteria"/>
</dbReference>
<keyword evidence="4" id="KW-1185">Reference proteome</keyword>
<dbReference type="InterPro" id="IPR003734">
    <property type="entry name" value="DUF155"/>
</dbReference>
<dbReference type="AlphaFoldDB" id="Q39XA1"/>
<dbReference type="KEGG" id="gme:Gmet_0881"/>
<organism evidence="3 4">
    <name type="scientific">Geobacter metallireducens (strain ATCC 53774 / DSM 7210 / GS-15)</name>
    <dbReference type="NCBI Taxonomy" id="269799"/>
    <lineage>
        <taxon>Bacteria</taxon>
        <taxon>Pseudomonadati</taxon>
        <taxon>Thermodesulfobacteriota</taxon>
        <taxon>Desulfuromonadia</taxon>
        <taxon>Geobacterales</taxon>
        <taxon>Geobacteraceae</taxon>
        <taxon>Geobacter</taxon>
    </lineage>
</organism>
<feature type="transmembrane region" description="Helical" evidence="1">
    <location>
        <begin position="252"/>
        <end position="270"/>
    </location>
</feature>
<keyword evidence="1" id="KW-0812">Transmembrane</keyword>
<dbReference type="InterPro" id="IPR051624">
    <property type="entry name" value="RMD1/Sad1-interacting"/>
</dbReference>
<name>Q39XA1_GEOMG</name>
<keyword evidence="1" id="KW-0472">Membrane</keyword>
<feature type="domain" description="DUF155" evidence="2">
    <location>
        <begin position="54"/>
        <end position="223"/>
    </location>
</feature>
<reference evidence="3 4" key="2">
    <citation type="journal article" date="2009" name="BMC Microbiol.">
        <title>The genome sequence of Geobacter metallireducens: features of metabolism, physiology and regulation common and dissimilar to Geobacter sulfurreducens.</title>
        <authorList>
            <person name="Aklujkar M."/>
            <person name="Krushkal J."/>
            <person name="DiBartolo G."/>
            <person name="Lapidus A."/>
            <person name="Land M.L."/>
            <person name="Lovley D.R."/>
        </authorList>
    </citation>
    <scope>NUCLEOTIDE SEQUENCE [LARGE SCALE GENOMIC DNA]</scope>
    <source>
        <strain evidence="4">ATCC 53774 / DSM 7210 / GS-15</strain>
    </source>
</reference>
<dbReference type="PANTHER" id="PTHR16255">
    <property type="entry name" value="REQUIRED FOR MEIOTIC NUCLEAR DIVISION PROTEIN 1 HOMOLOG"/>
    <property type="match status" value="1"/>
</dbReference>
<keyword evidence="1" id="KW-1133">Transmembrane helix</keyword>